<accession>A0ABU2H6U3</accession>
<dbReference type="RefSeq" id="WP_310912579.1">
    <property type="nucleotide sequence ID" value="NZ_JAVLVT010000005.1"/>
</dbReference>
<evidence type="ECO:0000313" key="2">
    <source>
        <dbReference type="EMBL" id="MDS1271027.1"/>
    </source>
</evidence>
<sequence>MSNSLPEHLADLDFASISPQEFAHMVAGATPADISALMQGETRERVIAEIFTRMEHQFRPEAAHSVHSVNATIHWTVTGERDISYRVTIAEGRCTTEPGHAEEKPTLALTMDDAAFLRLVSGNGSPIAMFMARELTASGDLALGTNLPRLFDIPRA</sequence>
<dbReference type="InterPro" id="IPR003033">
    <property type="entry name" value="SCP2_sterol-bd_dom"/>
</dbReference>
<organism evidence="2 3">
    <name type="scientific">Lipingzhangella rawalii</name>
    <dbReference type="NCBI Taxonomy" id="2055835"/>
    <lineage>
        <taxon>Bacteria</taxon>
        <taxon>Bacillati</taxon>
        <taxon>Actinomycetota</taxon>
        <taxon>Actinomycetes</taxon>
        <taxon>Streptosporangiales</taxon>
        <taxon>Nocardiopsidaceae</taxon>
        <taxon>Lipingzhangella</taxon>
    </lineage>
</organism>
<dbReference type="Proteomes" id="UP001250214">
    <property type="component" value="Unassembled WGS sequence"/>
</dbReference>
<dbReference type="PANTHER" id="PTHR10094:SF25">
    <property type="entry name" value="SCP2 STEROL-BINDING DOMAIN-CONTAINING PROTEIN 1"/>
    <property type="match status" value="1"/>
</dbReference>
<evidence type="ECO:0000259" key="1">
    <source>
        <dbReference type="Pfam" id="PF02036"/>
    </source>
</evidence>
<dbReference type="SUPFAM" id="SSF55718">
    <property type="entry name" value="SCP-like"/>
    <property type="match status" value="1"/>
</dbReference>
<name>A0ABU2H6U3_9ACTN</name>
<protein>
    <submittedName>
        <fullName evidence="2">SCP2 sterol-binding domain-containing protein</fullName>
    </submittedName>
</protein>
<evidence type="ECO:0000313" key="3">
    <source>
        <dbReference type="Proteomes" id="UP001250214"/>
    </source>
</evidence>
<gene>
    <name evidence="2" type="ORF">RIF23_12030</name>
</gene>
<reference evidence="3" key="1">
    <citation type="submission" date="2023-07" db="EMBL/GenBank/DDBJ databases">
        <title>Novel species in the genus Lipingzhangella isolated from Sambhar Salt Lake.</title>
        <authorList>
            <person name="Jiya N."/>
            <person name="Kajale S."/>
            <person name="Sharma A."/>
        </authorList>
    </citation>
    <scope>NUCLEOTIDE SEQUENCE [LARGE SCALE GENOMIC DNA]</scope>
    <source>
        <strain evidence="3">LS1_29</strain>
    </source>
</reference>
<dbReference type="PANTHER" id="PTHR10094">
    <property type="entry name" value="STEROL CARRIER PROTEIN 2 SCP-2 FAMILY PROTEIN"/>
    <property type="match status" value="1"/>
</dbReference>
<dbReference type="Gene3D" id="3.30.1050.10">
    <property type="entry name" value="SCP2 sterol-binding domain"/>
    <property type="match status" value="1"/>
</dbReference>
<keyword evidence="3" id="KW-1185">Reference proteome</keyword>
<comment type="caution">
    <text evidence="2">The sequence shown here is derived from an EMBL/GenBank/DDBJ whole genome shotgun (WGS) entry which is preliminary data.</text>
</comment>
<feature type="domain" description="SCP2" evidence="1">
    <location>
        <begin position="52"/>
        <end position="152"/>
    </location>
</feature>
<dbReference type="InterPro" id="IPR036527">
    <property type="entry name" value="SCP2_sterol-bd_dom_sf"/>
</dbReference>
<dbReference type="Pfam" id="PF02036">
    <property type="entry name" value="SCP2"/>
    <property type="match status" value="1"/>
</dbReference>
<dbReference type="EMBL" id="JAVLVT010000005">
    <property type="protein sequence ID" value="MDS1271027.1"/>
    <property type="molecule type" value="Genomic_DNA"/>
</dbReference>
<proteinExistence type="predicted"/>